<keyword evidence="14" id="KW-1185">Reference proteome</keyword>
<keyword evidence="8 10" id="KW-1133">Transmembrane helix</keyword>
<keyword evidence="9 10" id="KW-0472">Membrane</keyword>
<evidence type="ECO:0000256" key="1">
    <source>
        <dbReference type="ARBA" id="ARBA00004383"/>
    </source>
</evidence>
<comment type="caution">
    <text evidence="13">The sequence shown here is derived from an EMBL/GenBank/DDBJ whole genome shotgun (WGS) entry which is preliminary data.</text>
</comment>
<feature type="compositionally biased region" description="Basic and acidic residues" evidence="11">
    <location>
        <begin position="209"/>
        <end position="220"/>
    </location>
</feature>
<evidence type="ECO:0000256" key="8">
    <source>
        <dbReference type="ARBA" id="ARBA00022989"/>
    </source>
</evidence>
<keyword evidence="7 10" id="KW-0653">Protein transport</keyword>
<dbReference type="Proteomes" id="UP001418637">
    <property type="component" value="Unassembled WGS sequence"/>
</dbReference>
<comment type="function">
    <text evidence="10">Interacts with outer membrane receptor proteins that carry out high-affinity binding and energy dependent uptake into the periplasmic space of specific substrates. It could act to transduce energy from the cytoplasmic membrane to specific energy-requiring processes in the outer membrane, resulting in the release into the periplasm of ligands bound by these outer membrane proteins.</text>
</comment>
<feature type="transmembrane region" description="Helical" evidence="10">
    <location>
        <begin position="85"/>
        <end position="108"/>
    </location>
</feature>
<sequence length="354" mass="37898">MVSTLACLDIKAVNERSCDRSLMSEPCGVLPYCPVIRAKALLFPETVKNYIAVEHKQQVEACAAIWPTIAPEECCRNRKKSGWRYSFAGGILSLAVHLSVVALAINFLPAMAELPSGSEVAVSLDVMDEAAFAAMQEGTKQVGVEPQIDLPEPVQPDLSGLIQKQTEVASLPESDTADFTKQKTVAEKEAITLPSKPEPVKKVVQQQVKKPDVKKPEKTKPKNTQMAKSSEGKTGEGTQARSTTRSVKGKGSHTSGMGGASATAGQRSAVLAHLKRYKKYPPSAYSMRLEGSVGITFSIGADGLVKEARVHASSGQGILDRDALAMLRKAQPFPVSSVGSGITITTQIGYEYPR</sequence>
<dbReference type="Gene3D" id="3.30.1150.10">
    <property type="match status" value="1"/>
</dbReference>
<evidence type="ECO:0000256" key="6">
    <source>
        <dbReference type="ARBA" id="ARBA00022692"/>
    </source>
</evidence>
<name>A0ABV0BIM2_9HYPH</name>
<dbReference type="Pfam" id="PF03544">
    <property type="entry name" value="TonB_C"/>
    <property type="match status" value="1"/>
</dbReference>
<dbReference type="EMBL" id="JBBYXI010000002">
    <property type="protein sequence ID" value="MEN3930804.1"/>
    <property type="molecule type" value="Genomic_DNA"/>
</dbReference>
<dbReference type="PANTHER" id="PTHR33446:SF2">
    <property type="entry name" value="PROTEIN TONB"/>
    <property type="match status" value="1"/>
</dbReference>
<keyword evidence="10" id="KW-0735">Signal-anchor</keyword>
<evidence type="ECO:0000256" key="10">
    <source>
        <dbReference type="RuleBase" id="RU362123"/>
    </source>
</evidence>
<proteinExistence type="inferred from homology"/>
<evidence type="ECO:0000256" key="4">
    <source>
        <dbReference type="ARBA" id="ARBA00022475"/>
    </source>
</evidence>
<evidence type="ECO:0000256" key="3">
    <source>
        <dbReference type="ARBA" id="ARBA00022448"/>
    </source>
</evidence>
<dbReference type="PRINTS" id="PR01374">
    <property type="entry name" value="TONBPROTEIN"/>
</dbReference>
<evidence type="ECO:0000313" key="14">
    <source>
        <dbReference type="Proteomes" id="UP001418637"/>
    </source>
</evidence>
<dbReference type="PROSITE" id="PS52015">
    <property type="entry name" value="TONB_CTD"/>
    <property type="match status" value="1"/>
</dbReference>
<dbReference type="NCBIfam" id="TIGR01352">
    <property type="entry name" value="tonB_Cterm"/>
    <property type="match status" value="1"/>
</dbReference>
<evidence type="ECO:0000256" key="5">
    <source>
        <dbReference type="ARBA" id="ARBA00022519"/>
    </source>
</evidence>
<evidence type="ECO:0000313" key="13">
    <source>
        <dbReference type="EMBL" id="MEN3930804.1"/>
    </source>
</evidence>
<accession>A0ABV0BIM2</accession>
<dbReference type="RefSeq" id="WP_346336829.1">
    <property type="nucleotide sequence ID" value="NZ_JBBYXI010000002.1"/>
</dbReference>
<dbReference type="InterPro" id="IPR003538">
    <property type="entry name" value="TonB"/>
</dbReference>
<keyword evidence="4 10" id="KW-1003">Cell membrane</keyword>
<dbReference type="InterPro" id="IPR037682">
    <property type="entry name" value="TonB_C"/>
</dbReference>
<evidence type="ECO:0000259" key="12">
    <source>
        <dbReference type="PROSITE" id="PS52015"/>
    </source>
</evidence>
<feature type="compositionally biased region" description="Low complexity" evidence="11">
    <location>
        <begin position="252"/>
        <end position="264"/>
    </location>
</feature>
<dbReference type="InterPro" id="IPR051045">
    <property type="entry name" value="TonB-dependent_transducer"/>
</dbReference>
<keyword evidence="5 10" id="KW-0997">Cell inner membrane</keyword>
<feature type="compositionally biased region" description="Polar residues" evidence="11">
    <location>
        <begin position="236"/>
        <end position="246"/>
    </location>
</feature>
<protein>
    <recommendedName>
        <fullName evidence="10">Protein TonB</fullName>
    </recommendedName>
</protein>
<dbReference type="SUPFAM" id="SSF74653">
    <property type="entry name" value="TolA/TonB C-terminal domain"/>
    <property type="match status" value="1"/>
</dbReference>
<organism evidence="13 14">
    <name type="scientific">Hohaiivirga grylli</name>
    <dbReference type="NCBI Taxonomy" id="3133970"/>
    <lineage>
        <taxon>Bacteria</taxon>
        <taxon>Pseudomonadati</taxon>
        <taxon>Pseudomonadota</taxon>
        <taxon>Alphaproteobacteria</taxon>
        <taxon>Hyphomicrobiales</taxon>
        <taxon>Methylobacteriaceae</taxon>
        <taxon>Hohaiivirga</taxon>
    </lineage>
</organism>
<evidence type="ECO:0000256" key="9">
    <source>
        <dbReference type="ARBA" id="ARBA00023136"/>
    </source>
</evidence>
<evidence type="ECO:0000256" key="11">
    <source>
        <dbReference type="SAM" id="MobiDB-lite"/>
    </source>
</evidence>
<keyword evidence="3 10" id="KW-0813">Transport</keyword>
<comment type="similarity">
    <text evidence="2 10">Belongs to the TonB family.</text>
</comment>
<comment type="subcellular location">
    <subcellularLocation>
        <location evidence="1 10">Cell inner membrane</location>
        <topology evidence="1 10">Single-pass membrane protein</topology>
        <orientation evidence="1 10">Periplasmic side</orientation>
    </subcellularLocation>
</comment>
<feature type="domain" description="TonB C-terminal" evidence="12">
    <location>
        <begin position="265"/>
        <end position="354"/>
    </location>
</feature>
<reference evidence="13 14" key="1">
    <citation type="submission" date="2024-04" db="EMBL/GenBank/DDBJ databases">
        <title>A novel species isolated from cricket.</title>
        <authorList>
            <person name="Wang H.-C."/>
        </authorList>
    </citation>
    <scope>NUCLEOTIDE SEQUENCE [LARGE SCALE GENOMIC DNA]</scope>
    <source>
        <strain evidence="13 14">WL0021</strain>
    </source>
</reference>
<gene>
    <name evidence="13" type="ORF">WJT86_06995</name>
</gene>
<evidence type="ECO:0000256" key="7">
    <source>
        <dbReference type="ARBA" id="ARBA00022927"/>
    </source>
</evidence>
<evidence type="ECO:0000256" key="2">
    <source>
        <dbReference type="ARBA" id="ARBA00006555"/>
    </source>
</evidence>
<dbReference type="InterPro" id="IPR006260">
    <property type="entry name" value="TonB/TolA_C"/>
</dbReference>
<feature type="region of interest" description="Disordered" evidence="11">
    <location>
        <begin position="190"/>
        <end position="264"/>
    </location>
</feature>
<dbReference type="PANTHER" id="PTHR33446">
    <property type="entry name" value="PROTEIN TONB-RELATED"/>
    <property type="match status" value="1"/>
</dbReference>
<keyword evidence="6 10" id="KW-0812">Transmembrane</keyword>